<evidence type="ECO:0000259" key="4">
    <source>
        <dbReference type="Pfam" id="PF00852"/>
    </source>
</evidence>
<dbReference type="PANTHER" id="PTHR11929">
    <property type="entry name" value="ALPHA- 1,3 -FUCOSYLTRANSFERASE"/>
    <property type="match status" value="1"/>
</dbReference>
<dbReference type="Pfam" id="PF00852">
    <property type="entry name" value="Glyco_transf_10"/>
    <property type="match status" value="1"/>
</dbReference>
<dbReference type="Gene3D" id="3.40.50.11660">
    <property type="entry name" value="Glycosyl transferase family 10, C-terminal domain"/>
    <property type="match status" value="1"/>
</dbReference>
<reference evidence="5 6" key="1">
    <citation type="submission" date="2022-03" db="EMBL/GenBank/DDBJ databases">
        <title>Hymenobactersp. isolated from the air.</title>
        <authorList>
            <person name="Won M."/>
            <person name="Kwon S.-W."/>
        </authorList>
    </citation>
    <scope>NUCLEOTIDE SEQUENCE [LARGE SCALE GENOMIC DNA]</scope>
    <source>
        <strain evidence="5 6">KACC 21982</strain>
    </source>
</reference>
<name>A0ABY4D1R9_9BACT</name>
<dbReference type="InterPro" id="IPR001503">
    <property type="entry name" value="Glyco_trans_10"/>
</dbReference>
<evidence type="ECO:0000313" key="6">
    <source>
        <dbReference type="Proteomes" id="UP000831113"/>
    </source>
</evidence>
<gene>
    <name evidence="5" type="ORF">MTX78_05225</name>
</gene>
<evidence type="ECO:0000256" key="2">
    <source>
        <dbReference type="ARBA" id="ARBA00022676"/>
    </source>
</evidence>
<dbReference type="PANTHER" id="PTHR11929:SF194">
    <property type="entry name" value="ALPHA-(1,3)-FUCOSYLTRANSFERASE 10"/>
    <property type="match status" value="1"/>
</dbReference>
<feature type="domain" description="Fucosyltransferase C-terminal" evidence="4">
    <location>
        <begin position="240"/>
        <end position="328"/>
    </location>
</feature>
<dbReference type="Proteomes" id="UP000831113">
    <property type="component" value="Chromosome"/>
</dbReference>
<dbReference type="InterPro" id="IPR055270">
    <property type="entry name" value="Glyco_tran_10_C"/>
</dbReference>
<accession>A0ABY4D1R9</accession>
<keyword evidence="3" id="KW-0808">Transferase</keyword>
<organism evidence="5 6">
    <name type="scientific">Hymenobacter tibetensis</name>
    <dbReference type="NCBI Taxonomy" id="497967"/>
    <lineage>
        <taxon>Bacteria</taxon>
        <taxon>Pseudomonadati</taxon>
        <taxon>Bacteroidota</taxon>
        <taxon>Cytophagia</taxon>
        <taxon>Cytophagales</taxon>
        <taxon>Hymenobacteraceae</taxon>
        <taxon>Hymenobacter</taxon>
    </lineage>
</organism>
<evidence type="ECO:0000313" key="5">
    <source>
        <dbReference type="EMBL" id="UOG76002.1"/>
    </source>
</evidence>
<keyword evidence="6" id="KW-1185">Reference proteome</keyword>
<dbReference type="InterPro" id="IPR038577">
    <property type="entry name" value="GT10-like_C_sf"/>
</dbReference>
<proteinExistence type="inferred from homology"/>
<keyword evidence="2" id="KW-0328">Glycosyltransferase</keyword>
<protein>
    <submittedName>
        <fullName evidence="5">Glycosyltransferase family 10</fullName>
    </submittedName>
</protein>
<comment type="similarity">
    <text evidence="1">Belongs to the glycosyltransferase 10 family.</text>
</comment>
<evidence type="ECO:0000256" key="3">
    <source>
        <dbReference type="ARBA" id="ARBA00022679"/>
    </source>
</evidence>
<sequence>MKATFYVLEDPALLQNGIFLNEAFYGMKNCAFMFIALRNQLARYGIDLATQDIHPPEESEFVISLDNSLPFQDAPWQKSRKSYLILYEPATYYPHNWYRKNHKVFDKVFTYDYSLVDNKRYFHYYFAIDLEENTKYRPVTEEEFNQRKLCVLMAASFGVVRPPKNSDSLLHERYLTLKWFAENHPEKFSLYSRLIHPKTYESFRGLGLLRKVAPSTVLKYVTQKVAAKRKALFDIVNKGPVPHDQKIDVLRQYRFNIAYENTNGLPGYLTEKIFDSFAACTVPIYWGDPDVAKSIPKDCFIDRRDFKSNEELYQFIADMNYSEYRKYTEAIGRFVEGVEQEKFGSEPNATRIAEVILADMLQQEVGETPKKIA</sequence>
<dbReference type="EMBL" id="CP094669">
    <property type="protein sequence ID" value="UOG76002.1"/>
    <property type="molecule type" value="Genomic_DNA"/>
</dbReference>
<evidence type="ECO:0000256" key="1">
    <source>
        <dbReference type="ARBA" id="ARBA00008919"/>
    </source>
</evidence>
<dbReference type="RefSeq" id="WP_243800537.1">
    <property type="nucleotide sequence ID" value="NZ_CP094669.1"/>
</dbReference>
<dbReference type="SUPFAM" id="SSF53756">
    <property type="entry name" value="UDP-Glycosyltransferase/glycogen phosphorylase"/>
    <property type="match status" value="1"/>
</dbReference>